<organism evidence="2 3">
    <name type="scientific">Metabacillus lacus</name>
    <dbReference type="NCBI Taxonomy" id="1983721"/>
    <lineage>
        <taxon>Bacteria</taxon>
        <taxon>Bacillati</taxon>
        <taxon>Bacillota</taxon>
        <taxon>Bacilli</taxon>
        <taxon>Bacillales</taxon>
        <taxon>Bacillaceae</taxon>
        <taxon>Metabacillus</taxon>
    </lineage>
</organism>
<accession>A0A7X2J080</accession>
<dbReference type="EMBL" id="WKKI01000022">
    <property type="protein sequence ID" value="MRX72849.1"/>
    <property type="molecule type" value="Genomic_DNA"/>
</dbReference>
<protein>
    <recommendedName>
        <fullName evidence="1">Tox-SHH domain-containing protein</fullName>
    </recommendedName>
</protein>
<reference evidence="2 3" key="1">
    <citation type="submission" date="2019-11" db="EMBL/GenBank/DDBJ databases">
        <title>Bacillus lacus genome.</title>
        <authorList>
            <person name="Allen C.J."/>
            <person name="Newman J.D."/>
        </authorList>
    </citation>
    <scope>NUCLEOTIDE SEQUENCE [LARGE SCALE GENOMIC DNA]</scope>
    <source>
        <strain evidence="2 3">KCTC 33946</strain>
    </source>
</reference>
<evidence type="ECO:0000313" key="3">
    <source>
        <dbReference type="Proteomes" id="UP000448867"/>
    </source>
</evidence>
<feature type="domain" description="Tox-SHH" evidence="1">
    <location>
        <begin position="43"/>
        <end position="90"/>
    </location>
</feature>
<evidence type="ECO:0000313" key="2">
    <source>
        <dbReference type="EMBL" id="MRX72849.1"/>
    </source>
</evidence>
<dbReference type="AlphaFoldDB" id="A0A7X2J080"/>
<evidence type="ECO:0000259" key="1">
    <source>
        <dbReference type="Pfam" id="PF15652"/>
    </source>
</evidence>
<name>A0A7X2J080_9BACI</name>
<dbReference type="Proteomes" id="UP000448867">
    <property type="component" value="Unassembled WGS sequence"/>
</dbReference>
<proteinExistence type="predicted"/>
<dbReference type="OrthoDB" id="7182479at2"/>
<sequence length="91" mass="10311">MRFAIRAKQENGCGPHGNLVKIECEKSGRLVLVCRDVPYRPSNSPIENPHSVMDVWGKYRVPNYVSRGGITTTVEQTKEQHSPTKAVYRQL</sequence>
<dbReference type="RefSeq" id="WP_154308003.1">
    <property type="nucleotide sequence ID" value="NZ_WKKI01000022.1"/>
</dbReference>
<keyword evidence="3" id="KW-1185">Reference proteome</keyword>
<dbReference type="InterPro" id="IPR028900">
    <property type="entry name" value="Tox-SHH_dom"/>
</dbReference>
<comment type="caution">
    <text evidence="2">The sequence shown here is derived from an EMBL/GenBank/DDBJ whole genome shotgun (WGS) entry which is preliminary data.</text>
</comment>
<gene>
    <name evidence="2" type="ORF">GJU40_11905</name>
</gene>
<dbReference type="Pfam" id="PF15652">
    <property type="entry name" value="Tox-SHH"/>
    <property type="match status" value="1"/>
</dbReference>